<dbReference type="InterPro" id="IPR019546">
    <property type="entry name" value="TAT_signal_bac_arc"/>
</dbReference>
<keyword evidence="2" id="KW-0472">Membrane</keyword>
<dbReference type="GO" id="GO:0033717">
    <property type="term" value="F:gluconate 2-dehydrogenase (acceptor) activity"/>
    <property type="evidence" value="ECO:0007669"/>
    <property type="project" value="UniProtKB-EC"/>
</dbReference>
<protein>
    <submittedName>
        <fullName evidence="3">Gluconate 2-dehydrogenase subunit 3</fullName>
        <ecNumber evidence="3">1.1.99.3</ecNumber>
    </submittedName>
</protein>
<feature type="region of interest" description="Disordered" evidence="1">
    <location>
        <begin position="131"/>
        <end position="152"/>
    </location>
</feature>
<keyword evidence="4" id="KW-1185">Reference proteome</keyword>
<dbReference type="Proteomes" id="UP000270468">
    <property type="component" value="Unassembled WGS sequence"/>
</dbReference>
<dbReference type="NCBIfam" id="TIGR01409">
    <property type="entry name" value="TAT_signal_seq"/>
    <property type="match status" value="1"/>
</dbReference>
<dbReference type="InterPro" id="IPR027056">
    <property type="entry name" value="Gluconate_2DH_su3"/>
</dbReference>
<keyword evidence="2" id="KW-1133">Transmembrane helix</keyword>
<reference evidence="3 4" key="1">
    <citation type="submission" date="2018-11" db="EMBL/GenBank/DDBJ databases">
        <authorList>
            <person name="Criscuolo A."/>
        </authorList>
    </citation>
    <scope>NUCLEOTIDE SEQUENCE [LARGE SCALE GENOMIC DNA]</scope>
    <source>
        <strain evidence="3">ATB-66</strain>
    </source>
</reference>
<evidence type="ECO:0000313" key="4">
    <source>
        <dbReference type="Proteomes" id="UP000270468"/>
    </source>
</evidence>
<gene>
    <name evidence="3" type="ORF">FILTAD_00956</name>
</gene>
<proteinExistence type="predicted"/>
<evidence type="ECO:0000256" key="2">
    <source>
        <dbReference type="SAM" id="Phobius"/>
    </source>
</evidence>
<name>A0A3P5WY62_9BACL</name>
<keyword evidence="3" id="KW-0560">Oxidoreductase</keyword>
<dbReference type="Pfam" id="PF13618">
    <property type="entry name" value="Gluconate_2-dh3"/>
    <property type="match status" value="1"/>
</dbReference>
<organism evidence="3 4">
    <name type="scientific">Filibacter tadaridae</name>
    <dbReference type="NCBI Taxonomy" id="2483811"/>
    <lineage>
        <taxon>Bacteria</taxon>
        <taxon>Bacillati</taxon>
        <taxon>Bacillota</taxon>
        <taxon>Bacilli</taxon>
        <taxon>Bacillales</taxon>
        <taxon>Caryophanaceae</taxon>
        <taxon>Filibacter</taxon>
    </lineage>
</organism>
<dbReference type="RefSeq" id="WP_238988148.1">
    <property type="nucleotide sequence ID" value="NZ_CBCRXF010000022.1"/>
</dbReference>
<feature type="compositionally biased region" description="Polar residues" evidence="1">
    <location>
        <begin position="140"/>
        <end position="152"/>
    </location>
</feature>
<sequence>MADKPSDRNEKSGMSRRKFIKNSGLVAGGVVGGGLFGGLFTNQLQKKEPVTPHGNTNGELQDARVSINRAEDFAILSAATERIFPKDDLGPGAIELGVPYFIDKQLAGEWGVNAKEYMKGPFITNIQAAGTHNDERDQDSQGPNSATQVPIPTPRYQSILNRSEIFTLGLRKIDQVAQEDFGARFVELSPDKQDEVLRMFDEDKVEMKGVGSANFFHLLQQTTIEGAYADPVYGGNKDMMGWKMKEYPGPRASYLDKIEEKEFIKMEPISLRNYQGH</sequence>
<evidence type="ECO:0000256" key="1">
    <source>
        <dbReference type="SAM" id="MobiDB-lite"/>
    </source>
</evidence>
<accession>A0A3P5WY62</accession>
<keyword evidence="2" id="KW-0812">Transmembrane</keyword>
<dbReference type="EC" id="1.1.99.3" evidence="3"/>
<evidence type="ECO:0000313" key="3">
    <source>
        <dbReference type="EMBL" id="VDC23991.1"/>
    </source>
</evidence>
<dbReference type="PROSITE" id="PS51318">
    <property type="entry name" value="TAT"/>
    <property type="match status" value="1"/>
</dbReference>
<dbReference type="EMBL" id="UXAV01000028">
    <property type="protein sequence ID" value="VDC23991.1"/>
    <property type="molecule type" value="Genomic_DNA"/>
</dbReference>
<feature type="transmembrane region" description="Helical" evidence="2">
    <location>
        <begin position="20"/>
        <end position="40"/>
    </location>
</feature>
<dbReference type="InterPro" id="IPR006311">
    <property type="entry name" value="TAT_signal"/>
</dbReference>
<dbReference type="AlphaFoldDB" id="A0A3P5WY62"/>